<dbReference type="SUPFAM" id="SSF53613">
    <property type="entry name" value="Ribokinase-like"/>
    <property type="match status" value="1"/>
</dbReference>
<evidence type="ECO:0000256" key="4">
    <source>
        <dbReference type="ARBA" id="ARBA00022777"/>
    </source>
</evidence>
<evidence type="ECO:0000256" key="5">
    <source>
        <dbReference type="ARBA" id="ARBA00022840"/>
    </source>
</evidence>
<evidence type="ECO:0000256" key="3">
    <source>
        <dbReference type="ARBA" id="ARBA00022741"/>
    </source>
</evidence>
<dbReference type="EMBL" id="RKLP01000012">
    <property type="protein sequence ID" value="RVW07602.1"/>
    <property type="molecule type" value="Genomic_DNA"/>
</dbReference>
<evidence type="ECO:0000256" key="1">
    <source>
        <dbReference type="ARBA" id="ARBA00010688"/>
    </source>
</evidence>
<dbReference type="GO" id="GO:0005524">
    <property type="term" value="F:ATP binding"/>
    <property type="evidence" value="ECO:0007669"/>
    <property type="project" value="UniProtKB-KW"/>
</dbReference>
<dbReference type="InterPro" id="IPR029056">
    <property type="entry name" value="Ribokinase-like"/>
</dbReference>
<dbReference type="AlphaFoldDB" id="A0A3S3AGH8"/>
<dbReference type="InterPro" id="IPR011611">
    <property type="entry name" value="PfkB_dom"/>
</dbReference>
<reference evidence="7 8" key="1">
    <citation type="submission" date="2018-11" db="EMBL/GenBank/DDBJ databases">
        <title>Rhodococcus spongicola sp. nov. and Rhodococcus xishaensis sp. nov. from marine sponges.</title>
        <authorList>
            <person name="Li L."/>
            <person name="Lin H.W."/>
        </authorList>
    </citation>
    <scope>NUCLEOTIDE SEQUENCE [LARGE SCALE GENOMIC DNA]</scope>
    <source>
        <strain evidence="7 8">CCTCC AB2014297</strain>
    </source>
</reference>
<proteinExistence type="inferred from homology"/>
<dbReference type="PANTHER" id="PTHR43085">
    <property type="entry name" value="HEXOKINASE FAMILY MEMBER"/>
    <property type="match status" value="1"/>
</dbReference>
<comment type="similarity">
    <text evidence="1">Belongs to the carbohydrate kinase PfkB family.</text>
</comment>
<evidence type="ECO:0000259" key="6">
    <source>
        <dbReference type="Pfam" id="PF00294"/>
    </source>
</evidence>
<keyword evidence="4 7" id="KW-0418">Kinase</keyword>
<comment type="caution">
    <text evidence="7">The sequence shown here is derived from an EMBL/GenBank/DDBJ whole genome shotgun (WGS) entry which is preliminary data.</text>
</comment>
<keyword evidence="3" id="KW-0547">Nucleotide-binding</keyword>
<dbReference type="Proteomes" id="UP000286208">
    <property type="component" value="Unassembled WGS sequence"/>
</dbReference>
<name>A0A3S3AGH8_9NOCA</name>
<dbReference type="CDD" id="cd01167">
    <property type="entry name" value="bac_FRK"/>
    <property type="match status" value="1"/>
</dbReference>
<protein>
    <submittedName>
        <fullName evidence="7">Carbohydrate kinase</fullName>
    </submittedName>
</protein>
<dbReference type="InterPro" id="IPR050306">
    <property type="entry name" value="PfkB_Carbo_kinase"/>
</dbReference>
<organism evidence="7 8">
    <name type="scientific">Prescottella agglutinans</name>
    <dbReference type="NCBI Taxonomy" id="1644129"/>
    <lineage>
        <taxon>Bacteria</taxon>
        <taxon>Bacillati</taxon>
        <taxon>Actinomycetota</taxon>
        <taxon>Actinomycetes</taxon>
        <taxon>Mycobacteriales</taxon>
        <taxon>Nocardiaceae</taxon>
        <taxon>Prescottella</taxon>
    </lineage>
</organism>
<sequence>MSDPRILVCGEALVDLVPTGDTAFDARLGGGPYNVAVTLGRLGSAVGFCSRISTDPFGERLVAALTASGVDVGLVQRGPEPTTLAVAGLGPDGGARYSFYADGTADRLVTDPGPLPASVAAVSFGTLSLVFEPGASVYADLLRRSHDEGRLTVLDPNVRPAAFPDSYRRRFTDLLPSIDIVKVSDEDVHWLGQGVDGSTPEQWLEAGVSAVVTTHGADGSSVRTRRVHEHVPGRRVAVSDTIGAGDTVHGALLHRLGARGLLRRSSVAALEGGQWREVLEFAVRASAVTVSRPGADPPWAVELTGD</sequence>
<keyword evidence="8" id="KW-1185">Reference proteome</keyword>
<gene>
    <name evidence="7" type="ORF">EGT67_21830</name>
</gene>
<dbReference type="RefSeq" id="WP_127918193.1">
    <property type="nucleotide sequence ID" value="NZ_RKLP01000012.1"/>
</dbReference>
<dbReference type="InterPro" id="IPR002173">
    <property type="entry name" value="Carboh/pur_kinase_PfkB_CS"/>
</dbReference>
<dbReference type="PROSITE" id="PS00584">
    <property type="entry name" value="PFKB_KINASES_2"/>
    <property type="match status" value="1"/>
</dbReference>
<dbReference type="GO" id="GO:0016301">
    <property type="term" value="F:kinase activity"/>
    <property type="evidence" value="ECO:0007669"/>
    <property type="project" value="UniProtKB-KW"/>
</dbReference>
<keyword evidence="5" id="KW-0067">ATP-binding</keyword>
<dbReference type="Gene3D" id="3.40.1190.20">
    <property type="match status" value="1"/>
</dbReference>
<dbReference type="OrthoDB" id="9795789at2"/>
<evidence type="ECO:0000313" key="7">
    <source>
        <dbReference type="EMBL" id="RVW07602.1"/>
    </source>
</evidence>
<dbReference type="PANTHER" id="PTHR43085:SF1">
    <property type="entry name" value="PSEUDOURIDINE KINASE-RELATED"/>
    <property type="match status" value="1"/>
</dbReference>
<evidence type="ECO:0000313" key="8">
    <source>
        <dbReference type="Proteomes" id="UP000286208"/>
    </source>
</evidence>
<feature type="domain" description="Carbohydrate kinase PfkB" evidence="6">
    <location>
        <begin position="6"/>
        <end position="298"/>
    </location>
</feature>
<keyword evidence="2" id="KW-0808">Transferase</keyword>
<accession>A0A3S3AGH8</accession>
<evidence type="ECO:0000256" key="2">
    <source>
        <dbReference type="ARBA" id="ARBA00022679"/>
    </source>
</evidence>
<dbReference type="Pfam" id="PF00294">
    <property type="entry name" value="PfkB"/>
    <property type="match status" value="1"/>
</dbReference>